<dbReference type="Gene3D" id="3.60.20.10">
    <property type="entry name" value="Glutamine Phosphoribosylpyrophosphate, subunit 1, domain 1"/>
    <property type="match status" value="1"/>
</dbReference>
<dbReference type="CDD" id="cd00712">
    <property type="entry name" value="AsnB"/>
    <property type="match status" value="1"/>
</dbReference>
<evidence type="ECO:0000256" key="6">
    <source>
        <dbReference type="ARBA" id="ARBA00022962"/>
    </source>
</evidence>
<evidence type="ECO:0000256" key="5">
    <source>
        <dbReference type="ARBA" id="ARBA00022840"/>
    </source>
</evidence>
<dbReference type="Pfam" id="PF13537">
    <property type="entry name" value="GATase_7"/>
    <property type="match status" value="1"/>
</dbReference>
<dbReference type="NCBIfam" id="TIGR01536">
    <property type="entry name" value="asn_synth_AEB"/>
    <property type="match status" value="1"/>
</dbReference>
<dbReference type="CDD" id="cd01991">
    <property type="entry name" value="Asn_synthase_B_C"/>
    <property type="match status" value="1"/>
</dbReference>
<dbReference type="InterPro" id="IPR051786">
    <property type="entry name" value="ASN_synthetase/amidase"/>
</dbReference>
<reference evidence="9 10" key="1">
    <citation type="submission" date="2020-10" db="EMBL/GenBank/DDBJ databases">
        <title>Genomic Encyclopedia of Type Strains, Phase IV (KMG-IV): sequencing the most valuable type-strain genomes for metagenomic binning, comparative biology and taxonomic classification.</title>
        <authorList>
            <person name="Goeker M."/>
        </authorList>
    </citation>
    <scope>NUCLEOTIDE SEQUENCE [LARGE SCALE GENOMIC DNA]</scope>
    <source>
        <strain evidence="9 10">DSM 4194</strain>
    </source>
</reference>
<gene>
    <name evidence="9" type="ORF">H4684_003040</name>
</gene>
<organism evidence="9 10">
    <name type="scientific">Desulfomicrobium macestii</name>
    <dbReference type="NCBI Taxonomy" id="90731"/>
    <lineage>
        <taxon>Bacteria</taxon>
        <taxon>Pseudomonadati</taxon>
        <taxon>Thermodesulfobacteriota</taxon>
        <taxon>Desulfovibrionia</taxon>
        <taxon>Desulfovibrionales</taxon>
        <taxon>Desulfomicrobiaceae</taxon>
        <taxon>Desulfomicrobium</taxon>
    </lineage>
</organism>
<sequence>MAMALALAHRGPDDSGVWVDEVGELALSHRRLSILDLSPAGHQPMISARGRFVVAFNGEIYNHRELRAELECFGDSPTWRGHSDTETLLAGIEVWGIEGALSKSVGMFSFALWDRAARKLFLARDRCGEKPLYYGWVGRSLVFASELKAIRAFPGFNNSVDRRALTLFMRHNCVPAPWSIYENIRKLPPGSWVEFSAPGSGHVASGQVKAYWSASQVVTNGLRNKFCGNDIEAVNELQRLLCQSISGQMVADVPLGAFLSGGVDSSTVVAIMQSLSSSAVRTFTVGFHESGYDEAQHALRVSKHLGTDHTELYVAPEEARRIIPLIPDIYDEPFADSSQIPTYLIAQLARRHVTVALSGDGGDELFGGYNRHLWGLRLLRRGRWVPLRLRKILSTLLTSLPPRRWNQFVAFFGNVLPTRIRHASPGDKIHKLAGVLDAQDFESLYRHFVTHWNDPAQVVLGGGEPRTHVSDPDAWPECPDFAHLMMYLDLTTYLPDDILVKLDRATMAVSLETRVPFLDHRLAEFAWSLPLEMKIRCGQGKWALRQVLHRYVPSALVERPKMGFGVPLDAWLRGPLREWAGDLLSEQRLAQDGYFDPVPIRRKWAEHLAGTRNWQHLLWNVLMFQSWLDRWK</sequence>
<evidence type="ECO:0000313" key="9">
    <source>
        <dbReference type="EMBL" id="MBE1426375.1"/>
    </source>
</evidence>
<protein>
    <recommendedName>
        <fullName evidence="3">asparagine synthase (glutamine-hydrolyzing)</fullName>
        <ecNumber evidence="3">6.3.5.4</ecNumber>
    </recommendedName>
</protein>
<evidence type="ECO:0000313" key="10">
    <source>
        <dbReference type="Proteomes" id="UP000639010"/>
    </source>
</evidence>
<keyword evidence="5" id="KW-0067">ATP-binding</keyword>
<dbReference type="InterPro" id="IPR033738">
    <property type="entry name" value="AsnB_N"/>
</dbReference>
<evidence type="ECO:0000256" key="2">
    <source>
        <dbReference type="ARBA" id="ARBA00005752"/>
    </source>
</evidence>
<feature type="domain" description="Glutamine amidotransferase type-2" evidence="8">
    <location>
        <begin position="1"/>
        <end position="198"/>
    </location>
</feature>
<dbReference type="EMBL" id="JADBGG010000025">
    <property type="protein sequence ID" value="MBE1426375.1"/>
    <property type="molecule type" value="Genomic_DNA"/>
</dbReference>
<keyword evidence="4" id="KW-0547">Nucleotide-binding</keyword>
<evidence type="ECO:0000256" key="3">
    <source>
        <dbReference type="ARBA" id="ARBA00012737"/>
    </source>
</evidence>
<accession>A0ABR9H6P5</accession>
<dbReference type="GO" id="GO:0004066">
    <property type="term" value="F:asparagine synthase (glutamine-hydrolyzing) activity"/>
    <property type="evidence" value="ECO:0007669"/>
    <property type="project" value="UniProtKB-EC"/>
</dbReference>
<dbReference type="Proteomes" id="UP000639010">
    <property type="component" value="Unassembled WGS sequence"/>
</dbReference>
<dbReference type="PROSITE" id="PS51278">
    <property type="entry name" value="GATASE_TYPE_2"/>
    <property type="match status" value="1"/>
</dbReference>
<dbReference type="RefSeq" id="WP_264080959.1">
    <property type="nucleotide sequence ID" value="NZ_JADBGG010000025.1"/>
</dbReference>
<comment type="similarity">
    <text evidence="2">Belongs to the asparagine synthetase family.</text>
</comment>
<dbReference type="InterPro" id="IPR001962">
    <property type="entry name" value="Asn_synthase"/>
</dbReference>
<keyword evidence="6" id="KW-0315">Glutamine amidotransferase</keyword>
<comment type="caution">
    <text evidence="9">The sequence shown here is derived from an EMBL/GenBank/DDBJ whole genome shotgun (WGS) entry which is preliminary data.</text>
</comment>
<evidence type="ECO:0000259" key="8">
    <source>
        <dbReference type="PROSITE" id="PS51278"/>
    </source>
</evidence>
<evidence type="ECO:0000256" key="1">
    <source>
        <dbReference type="ARBA" id="ARBA00005187"/>
    </source>
</evidence>
<comment type="pathway">
    <text evidence="1">Amino-acid biosynthesis; L-asparagine biosynthesis; L-asparagine from L-aspartate (L-Gln route): step 1/1.</text>
</comment>
<evidence type="ECO:0000256" key="4">
    <source>
        <dbReference type="ARBA" id="ARBA00022741"/>
    </source>
</evidence>
<evidence type="ECO:0000256" key="7">
    <source>
        <dbReference type="ARBA" id="ARBA00048741"/>
    </source>
</evidence>
<dbReference type="InterPro" id="IPR006426">
    <property type="entry name" value="Asn_synth_AEB"/>
</dbReference>
<dbReference type="PANTHER" id="PTHR43284">
    <property type="entry name" value="ASPARAGINE SYNTHETASE (GLUTAMINE-HYDROLYZING)"/>
    <property type="match status" value="1"/>
</dbReference>
<comment type="catalytic activity">
    <reaction evidence="7">
        <text>L-aspartate + L-glutamine + ATP + H2O = L-asparagine + L-glutamate + AMP + diphosphate + H(+)</text>
        <dbReference type="Rhea" id="RHEA:12228"/>
        <dbReference type="ChEBI" id="CHEBI:15377"/>
        <dbReference type="ChEBI" id="CHEBI:15378"/>
        <dbReference type="ChEBI" id="CHEBI:29985"/>
        <dbReference type="ChEBI" id="CHEBI:29991"/>
        <dbReference type="ChEBI" id="CHEBI:30616"/>
        <dbReference type="ChEBI" id="CHEBI:33019"/>
        <dbReference type="ChEBI" id="CHEBI:58048"/>
        <dbReference type="ChEBI" id="CHEBI:58359"/>
        <dbReference type="ChEBI" id="CHEBI:456215"/>
        <dbReference type="EC" id="6.3.5.4"/>
    </reaction>
</comment>
<dbReference type="Gene3D" id="3.40.50.620">
    <property type="entry name" value="HUPs"/>
    <property type="match status" value="1"/>
</dbReference>
<name>A0ABR9H6P5_9BACT</name>
<dbReference type="InterPro" id="IPR029055">
    <property type="entry name" value="Ntn_hydrolases_N"/>
</dbReference>
<keyword evidence="9" id="KW-0436">Ligase</keyword>
<dbReference type="Pfam" id="PF00733">
    <property type="entry name" value="Asn_synthase"/>
    <property type="match status" value="1"/>
</dbReference>
<keyword evidence="10" id="KW-1185">Reference proteome</keyword>
<proteinExistence type="inferred from homology"/>
<dbReference type="SUPFAM" id="SSF52402">
    <property type="entry name" value="Adenine nucleotide alpha hydrolases-like"/>
    <property type="match status" value="1"/>
</dbReference>
<dbReference type="EC" id="6.3.5.4" evidence="3"/>
<dbReference type="InterPro" id="IPR017932">
    <property type="entry name" value="GATase_2_dom"/>
</dbReference>
<dbReference type="PIRSF" id="PIRSF001589">
    <property type="entry name" value="Asn_synthetase_glu-h"/>
    <property type="match status" value="1"/>
</dbReference>
<dbReference type="SUPFAM" id="SSF56235">
    <property type="entry name" value="N-terminal nucleophile aminohydrolases (Ntn hydrolases)"/>
    <property type="match status" value="1"/>
</dbReference>
<dbReference type="InterPro" id="IPR014729">
    <property type="entry name" value="Rossmann-like_a/b/a_fold"/>
</dbReference>
<dbReference type="PANTHER" id="PTHR43284:SF1">
    <property type="entry name" value="ASPARAGINE SYNTHETASE"/>
    <property type="match status" value="1"/>
</dbReference>